<sequence>MWVNGWTHMAGLWAVGTISMMDHNTRENKIFPQSLGHQARGSIFSLFVTATGYISMVWIACVRTRISSCRGMHARAYATRLRSVHLFGGARRTHVRRSRHYLLRPEGQGSVSCPGLGVRDTSSMLWQWSVHNRKFRIRGFYYMRAYIPHALSVL</sequence>
<proteinExistence type="predicted"/>
<protein>
    <submittedName>
        <fullName evidence="2">Uncharacterized protein</fullName>
    </submittedName>
</protein>
<organism evidence="2 3">
    <name type="scientific">Punica granatum</name>
    <name type="common">Pomegranate</name>
    <dbReference type="NCBI Taxonomy" id="22663"/>
    <lineage>
        <taxon>Eukaryota</taxon>
        <taxon>Viridiplantae</taxon>
        <taxon>Streptophyta</taxon>
        <taxon>Embryophyta</taxon>
        <taxon>Tracheophyta</taxon>
        <taxon>Spermatophyta</taxon>
        <taxon>Magnoliopsida</taxon>
        <taxon>eudicotyledons</taxon>
        <taxon>Gunneridae</taxon>
        <taxon>Pentapetalae</taxon>
        <taxon>rosids</taxon>
        <taxon>malvids</taxon>
        <taxon>Myrtales</taxon>
        <taxon>Lythraceae</taxon>
        <taxon>Punica</taxon>
    </lineage>
</organism>
<dbReference type="EMBL" id="PGOL01000542">
    <property type="protein sequence ID" value="PKI68736.1"/>
    <property type="molecule type" value="Genomic_DNA"/>
</dbReference>
<evidence type="ECO:0000313" key="3">
    <source>
        <dbReference type="Proteomes" id="UP000233551"/>
    </source>
</evidence>
<name>A0A2I0KLP3_PUNGR</name>
<keyword evidence="1" id="KW-0812">Transmembrane</keyword>
<evidence type="ECO:0000313" key="2">
    <source>
        <dbReference type="EMBL" id="PKI68736.1"/>
    </source>
</evidence>
<feature type="transmembrane region" description="Helical" evidence="1">
    <location>
        <begin position="43"/>
        <end position="62"/>
    </location>
</feature>
<dbReference type="Proteomes" id="UP000233551">
    <property type="component" value="Unassembled WGS sequence"/>
</dbReference>
<accession>A0A2I0KLP3</accession>
<dbReference type="AlphaFoldDB" id="A0A2I0KLP3"/>
<keyword evidence="1" id="KW-1133">Transmembrane helix</keyword>
<evidence type="ECO:0000256" key="1">
    <source>
        <dbReference type="SAM" id="Phobius"/>
    </source>
</evidence>
<comment type="caution">
    <text evidence="2">The sequence shown here is derived from an EMBL/GenBank/DDBJ whole genome shotgun (WGS) entry which is preliminary data.</text>
</comment>
<keyword evidence="3" id="KW-1185">Reference proteome</keyword>
<gene>
    <name evidence="2" type="ORF">CRG98_010793</name>
</gene>
<keyword evidence="1" id="KW-0472">Membrane</keyword>
<reference evidence="2 3" key="1">
    <citation type="submission" date="2017-11" db="EMBL/GenBank/DDBJ databases">
        <title>De-novo sequencing of pomegranate (Punica granatum L.) genome.</title>
        <authorList>
            <person name="Akparov Z."/>
            <person name="Amiraslanov A."/>
            <person name="Hajiyeva S."/>
            <person name="Abbasov M."/>
            <person name="Kaur K."/>
            <person name="Hamwieh A."/>
            <person name="Solovyev V."/>
            <person name="Salamov A."/>
            <person name="Braich B."/>
            <person name="Kosarev P."/>
            <person name="Mahmoud A."/>
            <person name="Hajiyev E."/>
            <person name="Babayeva S."/>
            <person name="Izzatullayeva V."/>
            <person name="Mammadov A."/>
            <person name="Mammadov A."/>
            <person name="Sharifova S."/>
            <person name="Ojaghi J."/>
            <person name="Eynullazada K."/>
            <person name="Bayramov B."/>
            <person name="Abdulazimova A."/>
            <person name="Shahmuradov I."/>
        </authorList>
    </citation>
    <scope>NUCLEOTIDE SEQUENCE [LARGE SCALE GENOMIC DNA]</scope>
    <source>
        <strain evidence="3">cv. AG2017</strain>
        <tissue evidence="2">Leaf</tissue>
    </source>
</reference>